<evidence type="ECO:0000313" key="5">
    <source>
        <dbReference type="EMBL" id="GKU71350.1"/>
    </source>
</evidence>
<protein>
    <recommendedName>
        <fullName evidence="8">GntR C-terminal domain-containing protein</fullName>
    </recommendedName>
</protein>
<evidence type="ECO:0000256" key="3">
    <source>
        <dbReference type="ARBA" id="ARBA00023163"/>
    </source>
</evidence>
<reference evidence="6" key="2">
    <citation type="submission" date="2018-04" db="EMBL/GenBank/DDBJ databases">
        <title>Draft genome sequence of Mycobacterium montefiorense isolated from Japanese black salamander.</title>
        <authorList>
            <person name="Fukano H."/>
            <person name="Yoshida M."/>
            <person name="Shimizu A."/>
            <person name="Iwao H."/>
            <person name="Kurata O."/>
            <person name="Katayama Y."/>
            <person name="Omatsu T."/>
            <person name="Mizutani T."/>
            <person name="Wada S."/>
            <person name="Hoshino Y."/>
        </authorList>
    </citation>
    <scope>NUCLEOTIDE SEQUENCE [LARGE SCALE GENOMIC DNA]</scope>
    <source>
        <strain evidence="6">BS</strain>
    </source>
</reference>
<name>A0AA37UPG3_9MYCO</name>
<accession>A0AA37UPG3</accession>
<evidence type="ECO:0008006" key="8">
    <source>
        <dbReference type="Google" id="ProtNLM"/>
    </source>
</evidence>
<dbReference type="InterPro" id="IPR008920">
    <property type="entry name" value="TF_FadR/GntR_C"/>
</dbReference>
<proteinExistence type="predicted"/>
<keyword evidence="1" id="KW-0805">Transcription regulation</keyword>
<keyword evidence="6" id="KW-1185">Reference proteome</keyword>
<evidence type="ECO:0000256" key="1">
    <source>
        <dbReference type="ARBA" id="ARBA00023015"/>
    </source>
</evidence>
<dbReference type="Proteomes" id="UP000245060">
    <property type="component" value="Unassembled WGS sequence"/>
</dbReference>
<evidence type="ECO:0000313" key="7">
    <source>
        <dbReference type="Proteomes" id="UP001139505"/>
    </source>
</evidence>
<dbReference type="Proteomes" id="UP001139505">
    <property type="component" value="Unassembled WGS sequence"/>
</dbReference>
<organism evidence="5 7">
    <name type="scientific">Mycobacterium montefiorense</name>
    <dbReference type="NCBI Taxonomy" id="154654"/>
    <lineage>
        <taxon>Bacteria</taxon>
        <taxon>Bacillati</taxon>
        <taxon>Actinomycetota</taxon>
        <taxon>Actinomycetes</taxon>
        <taxon>Mycobacteriales</taxon>
        <taxon>Mycobacteriaceae</taxon>
        <taxon>Mycobacterium</taxon>
        <taxon>Mycobacterium simiae complex</taxon>
    </lineage>
</organism>
<evidence type="ECO:0000313" key="4">
    <source>
        <dbReference type="EMBL" id="GBG39097.1"/>
    </source>
</evidence>
<evidence type="ECO:0000256" key="2">
    <source>
        <dbReference type="ARBA" id="ARBA00023125"/>
    </source>
</evidence>
<dbReference type="AlphaFoldDB" id="A0AA37UPG3"/>
<sequence>MSALLVHAVDIPLVYQVFRHQTRAESERSNLFHRMLRDAIADGEAQRAGSLMAEHIMQGRDGVLALGSHTRAESETHAS</sequence>
<reference evidence="5" key="4">
    <citation type="submission" date="2022-04" db="EMBL/GenBank/DDBJ databases">
        <authorList>
            <person name="Komine T."/>
            <person name="Fukano H."/>
            <person name="Wada S."/>
        </authorList>
    </citation>
    <scope>NUCLEOTIDE SEQUENCE</scope>
    <source>
        <strain evidence="5">NJB18185</strain>
    </source>
</reference>
<reference evidence="5" key="3">
    <citation type="journal article" date="2022" name="Microbiol. Resour. Announc.">
        <title>Draft Genome Sequences of Eight Mycobacterium montefiorense Strains Isolated from Salamanders in Captivity.</title>
        <authorList>
            <person name="Komine T."/>
            <person name="Ihara H."/>
            <person name="Fukano H."/>
            <person name="Hoshino Y."/>
            <person name="Kurata O."/>
            <person name="Wada S."/>
        </authorList>
    </citation>
    <scope>NUCLEOTIDE SEQUENCE</scope>
    <source>
        <strain evidence="5">NJB18185</strain>
    </source>
</reference>
<gene>
    <name evidence="4" type="ORF">MmonteBS_34690</name>
    <name evidence="5" type="ORF">NJB18185_11260</name>
</gene>
<dbReference type="SUPFAM" id="SSF48008">
    <property type="entry name" value="GntR ligand-binding domain-like"/>
    <property type="match status" value="1"/>
</dbReference>
<comment type="caution">
    <text evidence="5">The sequence shown here is derived from an EMBL/GenBank/DDBJ whole genome shotgun (WGS) entry which is preliminary data.</text>
</comment>
<dbReference type="EMBL" id="BQYH01000005">
    <property type="protein sequence ID" value="GKU71350.1"/>
    <property type="molecule type" value="Genomic_DNA"/>
</dbReference>
<dbReference type="Gene3D" id="1.20.120.530">
    <property type="entry name" value="GntR ligand-binding domain-like"/>
    <property type="match status" value="1"/>
</dbReference>
<keyword evidence="3" id="KW-0804">Transcription</keyword>
<reference evidence="4" key="1">
    <citation type="journal article" date="2018" name="Genome Announc.">
        <title>Draft Genome Sequence of Mycobacterium montefiorense Isolated from Japanese Black Salamander (Hynobius nigrescens).</title>
        <authorList>
            <person name="Fukano H."/>
            <person name="Yoshida M."/>
            <person name="Shimizu A."/>
            <person name="Iwao H."/>
            <person name="Katayama Y."/>
            <person name="Omatsu T."/>
            <person name="Mizutani T."/>
            <person name="Kurata O."/>
            <person name="Wada S."/>
            <person name="Hoshino Y."/>
        </authorList>
    </citation>
    <scope>NUCLEOTIDE SEQUENCE</scope>
    <source>
        <strain evidence="4">BS</strain>
    </source>
</reference>
<keyword evidence="2" id="KW-0238">DNA-binding</keyword>
<dbReference type="EMBL" id="BFCH01000018">
    <property type="protein sequence ID" value="GBG39097.1"/>
    <property type="molecule type" value="Genomic_DNA"/>
</dbReference>
<dbReference type="GO" id="GO:0003677">
    <property type="term" value="F:DNA binding"/>
    <property type="evidence" value="ECO:0007669"/>
    <property type="project" value="UniProtKB-KW"/>
</dbReference>
<evidence type="ECO:0000313" key="6">
    <source>
        <dbReference type="Proteomes" id="UP000245060"/>
    </source>
</evidence>